<protein>
    <recommendedName>
        <fullName evidence="4">Trafficking protein particle complex subunit 11</fullName>
    </recommendedName>
</protein>
<dbReference type="Pfam" id="PF07919">
    <property type="entry name" value="Gryzun"/>
    <property type="match status" value="1"/>
</dbReference>
<reference evidence="3" key="1">
    <citation type="submission" date="2020-11" db="EMBL/GenBank/DDBJ databases">
        <authorList>
            <person name="Tran Van P."/>
        </authorList>
    </citation>
    <scope>NUCLEOTIDE SEQUENCE</scope>
</reference>
<proteinExistence type="predicted"/>
<evidence type="ECO:0000313" key="3">
    <source>
        <dbReference type="EMBL" id="CAD7426923.1"/>
    </source>
</evidence>
<feature type="domain" description="Trafficking protein particle complex subunit 11" evidence="2">
    <location>
        <begin position="327"/>
        <end position="580"/>
    </location>
</feature>
<accession>A0A7R9E5M7</accession>
<dbReference type="InterPro" id="IPR012880">
    <property type="entry name" value="Gryzun"/>
</dbReference>
<evidence type="ECO:0008006" key="4">
    <source>
        <dbReference type="Google" id="ProtNLM"/>
    </source>
</evidence>
<dbReference type="GO" id="GO:0005737">
    <property type="term" value="C:cytoplasm"/>
    <property type="evidence" value="ECO:0007669"/>
    <property type="project" value="TreeGrafter"/>
</dbReference>
<dbReference type="Pfam" id="PF11817">
    <property type="entry name" value="Foie-gras_1"/>
    <property type="match status" value="1"/>
</dbReference>
<gene>
    <name evidence="3" type="ORF">TMSB3V08_LOCUS3791</name>
</gene>
<evidence type="ECO:0000259" key="2">
    <source>
        <dbReference type="Pfam" id="PF11817"/>
    </source>
</evidence>
<dbReference type="PANTHER" id="PTHR14374">
    <property type="entry name" value="FOIE GRAS"/>
    <property type="match status" value="1"/>
</dbReference>
<name>A0A7R9E5M7_9NEOP</name>
<evidence type="ECO:0000259" key="1">
    <source>
        <dbReference type="Pfam" id="PF07919"/>
    </source>
</evidence>
<sequence>MSGLPSLDSRIRGLAVRFFTRAQASSNMIVRGIGDYDAPGHPYHRIRDGVVNPRVDDGSMLMPQDSYDFPIELQCKPLALVGLTGLDIINNAIHRAIWEAFSNNIRSDRASVQFKLLDSAHEYPPVKPKRNSYDWYIPKGILKRNWMNKHLNEVPAVVVIFYELDWDDVLWNEKKIECSSRVQSVRASLEGRNTRIAVILIQQTAPLPSGEDMLAAERATALCTSCELNPKSLFVLPHGDHLLGYTLRLENAFFDLAQNYYHHEARNVRSHRDHLNKITHQYLFVRHFFKMGFLNELKQQDNNTAHKHYTQAYNHLLEIRMVDTNSLEIKTVAGFINYKLCKLMFMLTLPRDAIAQFRKHIELFKSRVGPRELAFQHSAWISKQFSVFGDIFDEAIRQGLPALQTQHPGFYYQQAAQYAVERKQTCLDLCQNVTTYPELDPLSGWEHLEFYGQRAWRPGKLSAEPPDPAKEKSGILALQYIEKFHTNHSTIIINLLGNAISQFKTYRCPRMRRHLVVQMAEEYYSSRDYTKSLTLLTHMLWDYRSERWWPLLTNILTRSLTCAYLSVNIQDYIMLSLEALGTCVQLPSEHKTRIFNNLNNVLQKCPPEPEPGLPTTELASIQDLWFTACKTEPLAITVDMSNITACVESKARFTQAQYKADQMVHIEVFIRSCCPHPMQFSKLSVTVNNPSYSSEFAVCESTAGPHPSNPLLLFEANEVKRFICQFVTDMQDVGKEIQISSILLHLGLETERYAVLRFNGTSGDSASLDVTCPELQHFRPSPQNMPDFDNIRPLGTAEIVPRDSQIEVELFHESPALLGCWYPVQVTVVNKETQRVLGLSLDVNLKTSEEDPNVEQAIFVLLPNRVCENVNGDLISLPMQLSVGDLDVDGTQTKKFYLRAHRVGTRNVIVKVTYKVLLVRNSEQFESSCLKEVTINIPVVKPFDITAKFFSLKFEPIAKAFAKEPFIVMPYVSCTSPIPLIIENSSVELCQHVSTVDSELKSQIVDLRLKSGDTGAEAFCIVVDQPSDQPVALGVYTIQWNREGSNDPVTSSSVTMPTVRVEGTPLYIEMVMPAHGWVRTPMAVSYHIRNHTSRLLDLDLNMEASDAFMFAGHKQLQLRILPESIRSLDYNLYPLLSGLVALPRLHLSVSDKSDSPIKQPQLIEILDRSLPAHVYVMPQCKGNPTSVPSRESDHQILLNLYVHTITRRRHFTPEAENFNPDISLAKCLNSFPVTLTFNNGYKGSVLQVLGTTVHWRSQGARGQGPPPSPQTSLPIFLFLIPKSVEIIHEELYK</sequence>
<dbReference type="PANTHER" id="PTHR14374:SF0">
    <property type="entry name" value="TRAFFICKING PROTEIN PARTICLE COMPLEX SUBUNIT 11"/>
    <property type="match status" value="1"/>
</dbReference>
<feature type="domain" description="Gryzun putative trafficking through Golgi" evidence="1">
    <location>
        <begin position="979"/>
        <end position="1151"/>
    </location>
</feature>
<organism evidence="3">
    <name type="scientific">Timema monikensis</name>
    <dbReference type="NCBI Taxonomy" id="170555"/>
    <lineage>
        <taxon>Eukaryota</taxon>
        <taxon>Metazoa</taxon>
        <taxon>Ecdysozoa</taxon>
        <taxon>Arthropoda</taxon>
        <taxon>Hexapoda</taxon>
        <taxon>Insecta</taxon>
        <taxon>Pterygota</taxon>
        <taxon>Neoptera</taxon>
        <taxon>Polyneoptera</taxon>
        <taxon>Phasmatodea</taxon>
        <taxon>Timematodea</taxon>
        <taxon>Timematoidea</taxon>
        <taxon>Timematidae</taxon>
        <taxon>Timema</taxon>
    </lineage>
</organism>
<dbReference type="InterPro" id="IPR021773">
    <property type="entry name" value="TPC11"/>
</dbReference>
<dbReference type="EMBL" id="OB793312">
    <property type="protein sequence ID" value="CAD7426923.1"/>
    <property type="molecule type" value="Genomic_DNA"/>
</dbReference>